<protein>
    <submittedName>
        <fullName evidence="2">Probable enoyl-CoA hydratase echA8</fullName>
        <ecNumber evidence="2">4.2.1.17</ecNumber>
    </submittedName>
</protein>
<evidence type="ECO:0000313" key="2">
    <source>
        <dbReference type="EMBL" id="SUA80530.1"/>
    </source>
</evidence>
<dbReference type="OrthoDB" id="8524220at2"/>
<reference evidence="2 3" key="1">
    <citation type="submission" date="2018-06" db="EMBL/GenBank/DDBJ databases">
        <authorList>
            <consortium name="Pathogen Informatics"/>
            <person name="Doyle S."/>
        </authorList>
    </citation>
    <scope>NUCLEOTIDE SEQUENCE [LARGE SCALE GENOMIC DNA]</scope>
    <source>
        <strain evidence="2 3">NCTC13160</strain>
    </source>
</reference>
<comment type="similarity">
    <text evidence="1">Belongs to the enoyl-CoA hydratase/isomerase family.</text>
</comment>
<evidence type="ECO:0000313" key="3">
    <source>
        <dbReference type="Proteomes" id="UP000254573"/>
    </source>
</evidence>
<dbReference type="InterPro" id="IPR001753">
    <property type="entry name" value="Enoyl-CoA_hydra/iso"/>
</dbReference>
<sequence length="285" mass="30165">MPTQVKEGGSPVLTSLDSGVLTITLNIPENGNALTVEMSGALSDTLEGIGRMPDVRCVLLRSSGEHFCTGGNVKDMQSGSDLMDGGVEAVRERLLGCLHRITRALNDMEVPSVCAVNGAAIGAGFDIALMCDIRIAGERAVFAESFLRLGLVSGIGGAWFLNRVVGPAKALEMTLTSEFVDASEARRLGIVSKVVPDDRLDAEALALARKIAAHPPKAARMAKSLVRQSATASLAAALEMAAGMQAILLCGSEHKAAVTTFLENRAAAKRHWQQAEQSRRRDRSD</sequence>
<dbReference type="Proteomes" id="UP000254573">
    <property type="component" value="Unassembled WGS sequence"/>
</dbReference>
<dbReference type="PANTHER" id="PTHR43459:SF1">
    <property type="entry name" value="EG:BACN32G11.4 PROTEIN"/>
    <property type="match status" value="1"/>
</dbReference>
<dbReference type="InterPro" id="IPR029045">
    <property type="entry name" value="ClpP/crotonase-like_dom_sf"/>
</dbReference>
<dbReference type="CDD" id="cd06558">
    <property type="entry name" value="crotonase-like"/>
    <property type="match status" value="1"/>
</dbReference>
<dbReference type="SUPFAM" id="SSF52096">
    <property type="entry name" value="ClpP/crotonase"/>
    <property type="match status" value="1"/>
</dbReference>
<dbReference type="AlphaFoldDB" id="A0A378YVG8"/>
<dbReference type="Pfam" id="PF00378">
    <property type="entry name" value="ECH_1"/>
    <property type="match status" value="1"/>
</dbReference>
<keyword evidence="2" id="KW-0456">Lyase</keyword>
<evidence type="ECO:0000256" key="1">
    <source>
        <dbReference type="ARBA" id="ARBA00005254"/>
    </source>
</evidence>
<dbReference type="Gene3D" id="3.90.226.10">
    <property type="entry name" value="2-enoyl-CoA Hydratase, Chain A, domain 1"/>
    <property type="match status" value="1"/>
</dbReference>
<dbReference type="KEGG" id="ppnm:LV28_19205"/>
<dbReference type="EC" id="4.2.1.17" evidence="2"/>
<dbReference type="PANTHER" id="PTHR43459">
    <property type="entry name" value="ENOYL-COA HYDRATASE"/>
    <property type="match status" value="1"/>
</dbReference>
<dbReference type="STRING" id="93220.A6P55_16135"/>
<name>A0A378YVG8_9BURK</name>
<gene>
    <name evidence="2" type="primary">echA8_10</name>
    <name evidence="2" type="ORF">NCTC13160_03791</name>
</gene>
<proteinExistence type="inferred from homology"/>
<dbReference type="Gene3D" id="1.10.12.10">
    <property type="entry name" value="Lyase 2-enoyl-coa Hydratase, Chain A, domain 2"/>
    <property type="match status" value="1"/>
</dbReference>
<dbReference type="InterPro" id="IPR014748">
    <property type="entry name" value="Enoyl-CoA_hydra_C"/>
</dbReference>
<dbReference type="EMBL" id="UGSG01000001">
    <property type="protein sequence ID" value="SUA80530.1"/>
    <property type="molecule type" value="Genomic_DNA"/>
</dbReference>
<organism evidence="2 3">
    <name type="scientific">Pandoraea pnomenusa</name>
    <dbReference type="NCBI Taxonomy" id="93220"/>
    <lineage>
        <taxon>Bacteria</taxon>
        <taxon>Pseudomonadati</taxon>
        <taxon>Pseudomonadota</taxon>
        <taxon>Betaproteobacteria</taxon>
        <taxon>Burkholderiales</taxon>
        <taxon>Burkholderiaceae</taxon>
        <taxon>Pandoraea</taxon>
    </lineage>
</organism>
<dbReference type="RefSeq" id="WP_048806529.1">
    <property type="nucleotide sequence ID" value="NZ_CP009553.3"/>
</dbReference>
<accession>A0A378YVG8</accession>
<dbReference type="GO" id="GO:0004300">
    <property type="term" value="F:enoyl-CoA hydratase activity"/>
    <property type="evidence" value="ECO:0007669"/>
    <property type="project" value="UniProtKB-EC"/>
</dbReference>